<dbReference type="SUPFAM" id="SSF89550">
    <property type="entry name" value="PHP domain-like"/>
    <property type="match status" value="1"/>
</dbReference>
<evidence type="ECO:0000313" key="4">
    <source>
        <dbReference type="Proteomes" id="UP000289555"/>
    </source>
</evidence>
<keyword evidence="4" id="KW-1185">Reference proteome</keyword>
<evidence type="ECO:0000259" key="2">
    <source>
        <dbReference type="SMART" id="SM00481"/>
    </source>
</evidence>
<dbReference type="InterPro" id="IPR004805">
    <property type="entry name" value="DnaE2/DnaE/PolC"/>
</dbReference>
<feature type="domain" description="Polymerase/histidinol phosphatase N-terminal" evidence="2">
    <location>
        <begin position="6"/>
        <end position="58"/>
    </location>
</feature>
<dbReference type="PANTHER" id="PTHR32294">
    <property type="entry name" value="DNA POLYMERASE III SUBUNIT ALPHA"/>
    <property type="match status" value="1"/>
</dbReference>
<dbReference type="InterPro" id="IPR016195">
    <property type="entry name" value="Pol/histidinol_Pase-like"/>
</dbReference>
<dbReference type="Pfam" id="PF02811">
    <property type="entry name" value="PHP"/>
    <property type="match status" value="1"/>
</dbReference>
<evidence type="ECO:0000313" key="3">
    <source>
        <dbReference type="EMBL" id="BBI48310.1"/>
    </source>
</evidence>
<name>A0ABM7GCZ9_9GAMM</name>
<dbReference type="Proteomes" id="UP000289555">
    <property type="component" value="Chromosome"/>
</dbReference>
<protein>
    <recommendedName>
        <fullName evidence="1">DNA polymerase III subunit alpha</fullName>
    </recommendedName>
</protein>
<reference evidence="4" key="1">
    <citation type="journal article" date="2019" name="Microbiol. Resour. Announc.">
        <title>Complete Genome Sequence of Halomonas olivaria, a Moderately Halophilic Bacterium Isolated from Olive Processing Effluents, Obtained by Nanopore Sequencing.</title>
        <authorList>
            <person name="Nagata S."/>
            <person name="Ii K.M."/>
            <person name="Tsukimi T."/>
            <person name="Miura M.C."/>
            <person name="Galipon J."/>
            <person name="Arakawa K."/>
        </authorList>
    </citation>
    <scope>NUCLEOTIDE SEQUENCE [LARGE SCALE GENOMIC DNA]</scope>
    <source>
        <strain evidence="4">TYRC17</strain>
    </source>
</reference>
<dbReference type="SMART" id="SM00481">
    <property type="entry name" value="POLIIIAc"/>
    <property type="match status" value="1"/>
</dbReference>
<dbReference type="InterPro" id="IPR004013">
    <property type="entry name" value="PHP_dom"/>
</dbReference>
<organism evidence="3 4">
    <name type="scientific">Vreelandella olivaria</name>
    <dbReference type="NCBI Taxonomy" id="390919"/>
    <lineage>
        <taxon>Bacteria</taxon>
        <taxon>Pseudomonadati</taxon>
        <taxon>Pseudomonadota</taxon>
        <taxon>Gammaproteobacteria</taxon>
        <taxon>Oceanospirillales</taxon>
        <taxon>Halomonadaceae</taxon>
        <taxon>Vreelandella</taxon>
    </lineage>
</organism>
<dbReference type="EMBL" id="AP019416">
    <property type="protein sequence ID" value="BBI48310.1"/>
    <property type="molecule type" value="Genomic_DNA"/>
</dbReference>
<accession>A0ABM7GCZ9</accession>
<dbReference type="Gene3D" id="3.20.20.140">
    <property type="entry name" value="Metal-dependent hydrolases"/>
    <property type="match status" value="1"/>
</dbReference>
<evidence type="ECO:0000256" key="1">
    <source>
        <dbReference type="ARBA" id="ARBA00019114"/>
    </source>
</evidence>
<gene>
    <name evidence="3" type="ORF">HORIV_07310</name>
</gene>
<proteinExistence type="predicted"/>
<dbReference type="PANTHER" id="PTHR32294:SF0">
    <property type="entry name" value="DNA POLYMERASE III SUBUNIT ALPHA"/>
    <property type="match status" value="1"/>
</dbReference>
<dbReference type="InterPro" id="IPR003141">
    <property type="entry name" value="Pol/His_phosphatase_N"/>
</dbReference>
<sequence length="60" mass="6577">MTLPFVHLRLHSEYSLVDGLVKLKSLVSTTAERAMPALALTDEANLFGLVKFYKAAQGRG</sequence>